<dbReference type="PANTHER" id="PTHR11851">
    <property type="entry name" value="METALLOPROTEASE"/>
    <property type="match status" value="1"/>
</dbReference>
<evidence type="ECO:0000313" key="5">
    <source>
        <dbReference type="Proteomes" id="UP000185511"/>
    </source>
</evidence>
<sequence length="456" mass="48961">MNTTTHRTAEQIGRTEAGPRPLPELGVARLDDPPVRLDVVLENGLRLIAVRQPSVPMVEMRMSIPFAGEAEQHSAVAELLATAMLTGTERRDRVLMDTDLAAVGADLRTVVDPERLRVSGSTLASGLDIFLDVVSDALTSAAYREAEVLGERDRLAERINVARSQPRVIAREALQRRRFGDHPYTREMPRAADVLAVEPAEVRLLHGAAVVPRGATMVLVGDIDLDRIADTVSRALADWHSDRSASVLPQLPLVSGGDLLLVDRPGAVQSQIRLSAQAITRLDPRFPSLQLANVVFGGYFSSRLVENIREDKGYTYSASSSFEYTPQGAVLDVDADTASEVTAAAVLEMRYELGRLGVVPPTKEELDSAREYLIGSLLISTASQGGLAGTLSGLASIGVPLDWLQAHPDRLRAVTPEQVGDAAREFFTPTAFTGVVVGDAETLAVSLRALGGVSLP</sequence>
<protein>
    <submittedName>
        <fullName evidence="4">Zn-dependent peptidase</fullName>
    </submittedName>
</protein>
<dbReference type="GO" id="GO:0046872">
    <property type="term" value="F:metal ion binding"/>
    <property type="evidence" value="ECO:0007669"/>
    <property type="project" value="InterPro"/>
</dbReference>
<gene>
    <name evidence="4" type="ORF">UA74_04815</name>
</gene>
<reference evidence="5" key="1">
    <citation type="submission" date="2016-06" db="EMBL/GenBank/DDBJ databases">
        <title>Complete genome sequence of Actinoalloteichus fjordicus DSM 46855 (=ADI127-17), type strain of the new species Actinoalloteichus fjordicus.</title>
        <authorList>
            <person name="Ruckert C."/>
            <person name="Nouioui I."/>
            <person name="Willmese J."/>
            <person name="van Wezel G."/>
            <person name="Klenk H.-P."/>
            <person name="Kalinowski J."/>
            <person name="Zotchev S.B."/>
        </authorList>
    </citation>
    <scope>NUCLEOTIDE SEQUENCE [LARGE SCALE GENOMIC DNA]</scope>
    <source>
        <strain evidence="5">ADI127-7</strain>
    </source>
</reference>
<dbReference type="Proteomes" id="UP000185511">
    <property type="component" value="Chromosome"/>
</dbReference>
<proteinExistence type="predicted"/>
<dbReference type="RefSeq" id="WP_075739242.1">
    <property type="nucleotide sequence ID" value="NZ_CP016076.1"/>
</dbReference>
<dbReference type="AlphaFoldDB" id="A0AAC9PQL2"/>
<evidence type="ECO:0000313" key="4">
    <source>
        <dbReference type="EMBL" id="APU13042.1"/>
    </source>
</evidence>
<keyword evidence="5" id="KW-1185">Reference proteome</keyword>
<dbReference type="InterPro" id="IPR050361">
    <property type="entry name" value="MPP/UQCRC_Complex"/>
</dbReference>
<evidence type="ECO:0000259" key="2">
    <source>
        <dbReference type="Pfam" id="PF00675"/>
    </source>
</evidence>
<dbReference type="KEGG" id="acad:UA74_04815"/>
<dbReference type="EMBL" id="CP016076">
    <property type="protein sequence ID" value="APU13042.1"/>
    <property type="molecule type" value="Genomic_DNA"/>
</dbReference>
<feature type="region of interest" description="Disordered" evidence="1">
    <location>
        <begin position="1"/>
        <end position="26"/>
    </location>
</feature>
<feature type="domain" description="Peptidase M16 N-terminal" evidence="2">
    <location>
        <begin position="69"/>
        <end position="187"/>
    </location>
</feature>
<name>A0AAC9PQL2_9PSEU</name>
<dbReference type="Pfam" id="PF05193">
    <property type="entry name" value="Peptidase_M16_C"/>
    <property type="match status" value="1"/>
</dbReference>
<dbReference type="SUPFAM" id="SSF63411">
    <property type="entry name" value="LuxS/MPP-like metallohydrolase"/>
    <property type="match status" value="2"/>
</dbReference>
<organism evidence="4 5">
    <name type="scientific">Actinoalloteichus fjordicus</name>
    <dbReference type="NCBI Taxonomy" id="1612552"/>
    <lineage>
        <taxon>Bacteria</taxon>
        <taxon>Bacillati</taxon>
        <taxon>Actinomycetota</taxon>
        <taxon>Actinomycetes</taxon>
        <taxon>Pseudonocardiales</taxon>
        <taxon>Pseudonocardiaceae</taxon>
        <taxon>Actinoalloteichus</taxon>
    </lineage>
</organism>
<evidence type="ECO:0000259" key="3">
    <source>
        <dbReference type="Pfam" id="PF05193"/>
    </source>
</evidence>
<dbReference type="InterPro" id="IPR011765">
    <property type="entry name" value="Pept_M16_N"/>
</dbReference>
<evidence type="ECO:0000256" key="1">
    <source>
        <dbReference type="SAM" id="MobiDB-lite"/>
    </source>
</evidence>
<dbReference type="InterPro" id="IPR011249">
    <property type="entry name" value="Metalloenz_LuxS/M16"/>
</dbReference>
<accession>A0AAC9PQL2</accession>
<dbReference type="PANTHER" id="PTHR11851:SF224">
    <property type="entry name" value="PROCESSING PROTEASE"/>
    <property type="match status" value="1"/>
</dbReference>
<dbReference type="Gene3D" id="3.30.830.10">
    <property type="entry name" value="Metalloenzyme, LuxS/M16 peptidase-like"/>
    <property type="match status" value="2"/>
</dbReference>
<dbReference type="Pfam" id="PF00675">
    <property type="entry name" value="Peptidase_M16"/>
    <property type="match status" value="1"/>
</dbReference>
<dbReference type="InterPro" id="IPR007863">
    <property type="entry name" value="Peptidase_M16_C"/>
</dbReference>
<feature type="domain" description="Peptidase M16 C-terminal" evidence="3">
    <location>
        <begin position="205"/>
        <end position="372"/>
    </location>
</feature>